<dbReference type="InterPro" id="IPR016177">
    <property type="entry name" value="DNA-bd_dom_sf"/>
</dbReference>
<keyword evidence="3" id="KW-0238">DNA-binding</keyword>
<feature type="domain" description="AP2/ERF" evidence="8">
    <location>
        <begin position="195"/>
        <end position="253"/>
    </location>
</feature>
<dbReference type="SUPFAM" id="SSF54171">
    <property type="entry name" value="DNA-binding domain"/>
    <property type="match status" value="2"/>
</dbReference>
<comment type="caution">
    <text evidence="9">The sequence shown here is derived from an EMBL/GenBank/DDBJ whole genome shotgun (WGS) entry which is preliminary data.</text>
</comment>
<keyword evidence="2" id="KW-0805">Transcription regulation</keyword>
<keyword evidence="4" id="KW-0804">Transcription</keyword>
<protein>
    <recommendedName>
        <fullName evidence="8">AP2/ERF domain-containing protein</fullName>
    </recommendedName>
</protein>
<evidence type="ECO:0000313" key="10">
    <source>
        <dbReference type="Proteomes" id="UP000734854"/>
    </source>
</evidence>
<gene>
    <name evidence="9" type="ORF">ZIOFF_055023</name>
</gene>
<comment type="similarity">
    <text evidence="6">Belongs to the AP2/ERF transcription factor family. AP2 subfamily.</text>
</comment>
<evidence type="ECO:0000256" key="7">
    <source>
        <dbReference type="SAM" id="MobiDB-lite"/>
    </source>
</evidence>
<name>A0A8J5FL08_ZINOF</name>
<dbReference type="PANTHER" id="PTHR32467">
    <property type="entry name" value="AP2-LIKE ETHYLENE-RESPONSIVE TRANSCRIPTION FACTOR"/>
    <property type="match status" value="1"/>
</dbReference>
<evidence type="ECO:0000256" key="6">
    <source>
        <dbReference type="ARBA" id="ARBA00037973"/>
    </source>
</evidence>
<dbReference type="EMBL" id="JACMSC010000015">
    <property type="protein sequence ID" value="KAG6486448.1"/>
    <property type="molecule type" value="Genomic_DNA"/>
</dbReference>
<accession>A0A8J5FL08</accession>
<keyword evidence="10" id="KW-1185">Reference proteome</keyword>
<sequence length="347" mass="39141">MSASTSSTAPGARRPLRWDCCPLFSGFGSGLRRSPLLLPAACVRREMCAAATAAVMTTTRGRSTHFMVTSPSPSESSSRKPKNSKDKTPSKRRTSVFRGVTRHRWTGKFEAHLWDKNFRNPTNNKKGRQSAYDDEKDAAGAHDLAALKHWGPTTPLNFPLEKYTKECEEMKGMSRENYLACLRRKSNGFSRGLSKYRGVARHHHNGRWEARIKKDFDKKYLYLGTFESENEAARAYDLAAIMLRGPDAITNFDSASYSLDSASYSLKHSPSSPLSSPSPSSMTPRELKSFTFPLDEAMFSFGDHQRSLFDVLLQHYDHHRAVICSRLSDFDDDNNDRLDLLFDNSFA</sequence>
<organism evidence="9 10">
    <name type="scientific">Zingiber officinale</name>
    <name type="common">Ginger</name>
    <name type="synonym">Amomum zingiber</name>
    <dbReference type="NCBI Taxonomy" id="94328"/>
    <lineage>
        <taxon>Eukaryota</taxon>
        <taxon>Viridiplantae</taxon>
        <taxon>Streptophyta</taxon>
        <taxon>Embryophyta</taxon>
        <taxon>Tracheophyta</taxon>
        <taxon>Spermatophyta</taxon>
        <taxon>Magnoliopsida</taxon>
        <taxon>Liliopsida</taxon>
        <taxon>Zingiberales</taxon>
        <taxon>Zingiberaceae</taxon>
        <taxon>Zingiber</taxon>
    </lineage>
</organism>
<keyword evidence="5" id="KW-0539">Nucleus</keyword>
<dbReference type="AlphaFoldDB" id="A0A8J5FL08"/>
<dbReference type="Gene3D" id="3.30.730.10">
    <property type="entry name" value="AP2/ERF domain"/>
    <property type="match status" value="2"/>
</dbReference>
<dbReference type="CDD" id="cd00018">
    <property type="entry name" value="AP2"/>
    <property type="match status" value="2"/>
</dbReference>
<feature type="region of interest" description="Disordered" evidence="7">
    <location>
        <begin position="61"/>
        <end position="98"/>
    </location>
</feature>
<dbReference type="SMART" id="SM00380">
    <property type="entry name" value="AP2"/>
    <property type="match status" value="2"/>
</dbReference>
<evidence type="ECO:0000256" key="1">
    <source>
        <dbReference type="ARBA" id="ARBA00004123"/>
    </source>
</evidence>
<evidence type="ECO:0000256" key="5">
    <source>
        <dbReference type="ARBA" id="ARBA00023242"/>
    </source>
</evidence>
<evidence type="ECO:0000256" key="4">
    <source>
        <dbReference type="ARBA" id="ARBA00023163"/>
    </source>
</evidence>
<dbReference type="InterPro" id="IPR036955">
    <property type="entry name" value="AP2/ERF_dom_sf"/>
</dbReference>
<evidence type="ECO:0000256" key="3">
    <source>
        <dbReference type="ARBA" id="ARBA00023125"/>
    </source>
</evidence>
<comment type="subcellular location">
    <subcellularLocation>
        <location evidence="1">Nucleus</location>
    </subcellularLocation>
</comment>
<dbReference type="PROSITE" id="PS51032">
    <property type="entry name" value="AP2_ERF"/>
    <property type="match status" value="2"/>
</dbReference>
<dbReference type="GO" id="GO:0003677">
    <property type="term" value="F:DNA binding"/>
    <property type="evidence" value="ECO:0007669"/>
    <property type="project" value="UniProtKB-KW"/>
</dbReference>
<dbReference type="GO" id="GO:0005634">
    <property type="term" value="C:nucleus"/>
    <property type="evidence" value="ECO:0007669"/>
    <property type="project" value="UniProtKB-SubCell"/>
</dbReference>
<dbReference type="GO" id="GO:0003700">
    <property type="term" value="F:DNA-binding transcription factor activity"/>
    <property type="evidence" value="ECO:0007669"/>
    <property type="project" value="InterPro"/>
</dbReference>
<evidence type="ECO:0000256" key="2">
    <source>
        <dbReference type="ARBA" id="ARBA00023015"/>
    </source>
</evidence>
<proteinExistence type="inferred from homology"/>
<evidence type="ECO:0000313" key="9">
    <source>
        <dbReference type="EMBL" id="KAG6486448.1"/>
    </source>
</evidence>
<dbReference type="PANTHER" id="PTHR32467:SF249">
    <property type="entry name" value="AP2_ERF DOMAIN-CONTAINING PROTEIN"/>
    <property type="match status" value="1"/>
</dbReference>
<dbReference type="InterPro" id="IPR001471">
    <property type="entry name" value="AP2/ERF_dom"/>
</dbReference>
<reference evidence="9 10" key="1">
    <citation type="submission" date="2020-08" db="EMBL/GenBank/DDBJ databases">
        <title>Plant Genome Project.</title>
        <authorList>
            <person name="Zhang R.-G."/>
        </authorList>
    </citation>
    <scope>NUCLEOTIDE SEQUENCE [LARGE SCALE GENOMIC DNA]</scope>
    <source>
        <tissue evidence="9">Rhizome</tissue>
    </source>
</reference>
<dbReference type="Pfam" id="PF00847">
    <property type="entry name" value="AP2"/>
    <property type="match status" value="1"/>
</dbReference>
<feature type="domain" description="AP2/ERF" evidence="8">
    <location>
        <begin position="96"/>
        <end position="159"/>
    </location>
</feature>
<evidence type="ECO:0000259" key="8">
    <source>
        <dbReference type="PROSITE" id="PS51032"/>
    </source>
</evidence>
<dbReference type="Proteomes" id="UP000734854">
    <property type="component" value="Unassembled WGS sequence"/>
</dbReference>
<dbReference type="PRINTS" id="PR00367">
    <property type="entry name" value="ETHRSPELEMNT"/>
</dbReference>